<protein>
    <submittedName>
        <fullName evidence="3">Uncharacterized protein</fullName>
    </submittedName>
</protein>
<reference evidence="3" key="1">
    <citation type="submission" date="2021-01" db="EMBL/GenBank/DDBJ databases">
        <authorList>
            <person name="Corre E."/>
            <person name="Pelletier E."/>
            <person name="Niang G."/>
            <person name="Scheremetjew M."/>
            <person name="Finn R."/>
            <person name="Kale V."/>
            <person name="Holt S."/>
            <person name="Cochrane G."/>
            <person name="Meng A."/>
            <person name="Brown T."/>
            <person name="Cohen L."/>
        </authorList>
    </citation>
    <scope>NUCLEOTIDE SEQUENCE</scope>
    <source>
        <strain evidence="3">308</strain>
    </source>
</reference>
<feature type="transmembrane region" description="Helical" evidence="1">
    <location>
        <begin position="116"/>
        <end position="134"/>
    </location>
</feature>
<evidence type="ECO:0000313" key="3">
    <source>
        <dbReference type="EMBL" id="CAD8902354.1"/>
    </source>
</evidence>
<gene>
    <name evidence="3" type="ORF">CHYS00102_LOCUS29573</name>
</gene>
<evidence type="ECO:0000256" key="2">
    <source>
        <dbReference type="SAM" id="SignalP"/>
    </source>
</evidence>
<feature type="transmembrane region" description="Helical" evidence="1">
    <location>
        <begin position="71"/>
        <end position="95"/>
    </location>
</feature>
<evidence type="ECO:0000256" key="1">
    <source>
        <dbReference type="SAM" id="Phobius"/>
    </source>
</evidence>
<keyword evidence="1" id="KW-0812">Transmembrane</keyword>
<name>A0A7S1C084_9STRA</name>
<keyword evidence="1" id="KW-1133">Transmembrane helix</keyword>
<keyword evidence="2" id="KW-0732">Signal</keyword>
<dbReference type="EMBL" id="HBFR01040447">
    <property type="protein sequence ID" value="CAD8902354.1"/>
    <property type="molecule type" value="Transcribed_RNA"/>
</dbReference>
<feature type="chain" id="PRO_5030523643" evidence="2">
    <location>
        <begin position="29"/>
        <end position="171"/>
    </location>
</feature>
<organism evidence="3">
    <name type="scientific">Corethron hystrix</name>
    <dbReference type="NCBI Taxonomy" id="216773"/>
    <lineage>
        <taxon>Eukaryota</taxon>
        <taxon>Sar</taxon>
        <taxon>Stramenopiles</taxon>
        <taxon>Ochrophyta</taxon>
        <taxon>Bacillariophyta</taxon>
        <taxon>Coscinodiscophyceae</taxon>
        <taxon>Corethrophycidae</taxon>
        <taxon>Corethrales</taxon>
        <taxon>Corethraceae</taxon>
        <taxon>Corethron</taxon>
    </lineage>
</organism>
<proteinExistence type="predicted"/>
<sequence>MMTSEETCPCAVMCSFLPFGLLLLAADSYHDLRWCLSPSEVNAKRLRRYYTTILTPRLKPIPCPGFFFPPLAIYIFLGMCPDWIGWSQFALFVPLSRKYYGIFKAKEGKYDDLRGWWGVVAIRVILVALTWRGIVERGCWVAQYGDNLKDYLGLNSTIGWANFTTGDPSGL</sequence>
<keyword evidence="1" id="KW-0472">Membrane</keyword>
<accession>A0A7S1C084</accession>
<dbReference type="AlphaFoldDB" id="A0A7S1C084"/>
<feature type="signal peptide" evidence="2">
    <location>
        <begin position="1"/>
        <end position="28"/>
    </location>
</feature>